<evidence type="ECO:0000313" key="3">
    <source>
        <dbReference type="EMBL" id="CCE64614.1"/>
    </source>
</evidence>
<proteinExistence type="predicted"/>
<dbReference type="GO" id="GO:0004864">
    <property type="term" value="F:protein phosphatase inhibitor activity"/>
    <property type="evidence" value="ECO:0007669"/>
    <property type="project" value="EnsemblFungi"/>
</dbReference>
<feature type="region of interest" description="Disordered" evidence="1">
    <location>
        <begin position="712"/>
        <end position="735"/>
    </location>
</feature>
<feature type="compositionally biased region" description="Basic and acidic residues" evidence="1">
    <location>
        <begin position="546"/>
        <end position="559"/>
    </location>
</feature>
<sequence length="953" mass="105933">MYKLQIELVPLNNASNAASVINDPYNQFYGNGNNNSISSDLKGRVPSFQVSQLHQYQDRTFTNTNNSFVLPSHSSFNNNGNKKFLLFTKQSNSLYDLSQEIIAKCEKMYSDMKQTIDIESLQDCNGCDLDPDFIVKDVFLYDNNVRVILKHDIEFNNDKRSVSSYGLSKKRKMNNGVAQQISAPLSSPYRDQSSKTNNKLRISTPLANQIYPNQTQQKKEQLALATQVDTAAVDRSFLPPPFQPQSPGIVISSGADKSKRILSMDDQNNSVSKSETVDPDKSKRQILLSGAPLMSTMTPNRVTLTGQRVVSEKSNINSKEVFTSMEKNGLKTPRITSGMLKIPEPKIQEAERALQEGPSSPASALPLKNNITPKKDKSDNITFSSEDEDRKDSSSKPSNYHERSIANDNGSPVRQAQFDDKFQILNLKNLPSSNEAPAQLRKSSLEEKVQSKSNSDLFEKVEPRIINNFNEIKEGNTEAINPKISKLFSNSRSIVGSKADSSHFESKNTESIDDKAATDEDEDDVGNETVRINKNITTNTAPVNSDAERRKLEQEEKKKLAQMRKKAAEEKQILLEVEKHRLVEAAKQKAAEEKQRLLEEEKQKAAEAARKKIAEEKQRLLEAAKKKAAEEKQRLLEEEKQKAAEEKQRLLEEEKQKAAEAARKKIAEEKQRLLQEKEKKAIEEKQKLVQQKQRLDKVAKQKAMEEKYKLLEEEKKKSAGHQPASTSVATPVNSIAGVNILKELKAKYTDPQPRVSSGLKPNSNSSDDSSEDDSSNSSSSEQSSSSEESGEEENSHKKVRRGIVGTPKGQLGTRTPPLRSTSSTATTSLLNNDDKSKMAVTKKSPSDKIEESLSIASTQKSPIAISKLPPKMRPSLSSLSDLVSRGVPDVREKSFKFSQSPKQASIKEASYTSSSSSNDSTTDYSSDSSDDSDSSSSSDDSEGYISIKFASQN</sequence>
<feature type="region of interest" description="Disordered" evidence="1">
    <location>
        <begin position="747"/>
        <end position="953"/>
    </location>
</feature>
<keyword evidence="4" id="KW-1185">Reference proteome</keyword>
<dbReference type="InterPro" id="IPR043185">
    <property type="entry name" value="Net1/Tof2"/>
</dbReference>
<dbReference type="STRING" id="1071381.G8BXI6"/>
<feature type="domain" description="Nucleolar protein Dnt1-like N-terminal" evidence="2">
    <location>
        <begin position="82"/>
        <end position="151"/>
    </location>
</feature>
<dbReference type="PANTHER" id="PTHR28196">
    <property type="entry name" value="NUCLEOLAR PROTEIN NET1-RELATED"/>
    <property type="match status" value="1"/>
</dbReference>
<dbReference type="GO" id="GO:0030869">
    <property type="term" value="C:RENT complex"/>
    <property type="evidence" value="ECO:0007669"/>
    <property type="project" value="EnsemblFungi"/>
</dbReference>
<dbReference type="GeneID" id="11534466"/>
<dbReference type="GO" id="GO:0000182">
    <property type="term" value="F:rDNA binding"/>
    <property type="evidence" value="ECO:0007669"/>
    <property type="project" value="EnsemblFungi"/>
</dbReference>
<feature type="region of interest" description="Disordered" evidence="1">
    <location>
        <begin position="496"/>
        <end position="564"/>
    </location>
</feature>
<dbReference type="GO" id="GO:1902570">
    <property type="term" value="P:protein localization to nucleolus"/>
    <property type="evidence" value="ECO:0007669"/>
    <property type="project" value="EnsemblFungi"/>
</dbReference>
<evidence type="ECO:0000259" key="2">
    <source>
        <dbReference type="Pfam" id="PF10407"/>
    </source>
</evidence>
<dbReference type="GO" id="GO:0001100">
    <property type="term" value="P:negative regulation of exit from mitosis"/>
    <property type="evidence" value="ECO:0007669"/>
    <property type="project" value="EnsemblFungi"/>
</dbReference>
<dbReference type="KEGG" id="tpf:TPHA_0I01080"/>
<organism evidence="3 4">
    <name type="scientific">Tetrapisispora phaffii (strain ATCC 24235 / CBS 4417 / NBRC 1672 / NRRL Y-8282 / UCD 70-5)</name>
    <name type="common">Yeast</name>
    <name type="synonym">Fabospora phaffii</name>
    <dbReference type="NCBI Taxonomy" id="1071381"/>
    <lineage>
        <taxon>Eukaryota</taxon>
        <taxon>Fungi</taxon>
        <taxon>Dikarya</taxon>
        <taxon>Ascomycota</taxon>
        <taxon>Saccharomycotina</taxon>
        <taxon>Saccharomycetes</taxon>
        <taxon>Saccharomycetales</taxon>
        <taxon>Saccharomycetaceae</taxon>
        <taxon>Tetrapisispora</taxon>
    </lineage>
</organism>
<accession>G8BXI6</accession>
<dbReference type="Proteomes" id="UP000005666">
    <property type="component" value="Chromosome 9"/>
</dbReference>
<dbReference type="OMA" id="TKESTHG"/>
<feature type="region of interest" description="Disordered" evidence="1">
    <location>
        <begin position="589"/>
        <end position="610"/>
    </location>
</feature>
<feature type="compositionally biased region" description="Polar residues" evidence="1">
    <location>
        <begin position="723"/>
        <end position="733"/>
    </location>
</feature>
<feature type="region of interest" description="Disordered" evidence="1">
    <location>
        <begin position="320"/>
        <end position="413"/>
    </location>
</feature>
<dbReference type="eggNOG" id="ENOG502QW4V">
    <property type="taxonomic scope" value="Eukaryota"/>
</dbReference>
<dbReference type="GO" id="GO:1904751">
    <property type="term" value="P:positive regulation of protein localization to nucleolus"/>
    <property type="evidence" value="ECO:0007669"/>
    <property type="project" value="EnsemblFungi"/>
</dbReference>
<feature type="compositionally biased region" description="Basic and acidic residues" evidence="1">
    <location>
        <begin position="500"/>
        <end position="518"/>
    </location>
</feature>
<feature type="compositionally biased region" description="Low complexity" evidence="1">
    <location>
        <begin position="813"/>
        <end position="830"/>
    </location>
</feature>
<dbReference type="InterPro" id="IPR018844">
    <property type="entry name" value="Dnt1-like_N"/>
</dbReference>
<dbReference type="OrthoDB" id="6365676at2759"/>
<feature type="compositionally biased region" description="Polar residues" evidence="1">
    <location>
        <begin position="530"/>
        <end position="543"/>
    </location>
</feature>
<feature type="compositionally biased region" description="Low complexity" evidence="1">
    <location>
        <begin position="775"/>
        <end position="787"/>
    </location>
</feature>
<feature type="region of interest" description="Disordered" evidence="1">
    <location>
        <begin position="625"/>
        <end position="664"/>
    </location>
</feature>
<feature type="compositionally biased region" description="Basic and acidic residues" evidence="1">
    <location>
        <begin position="343"/>
        <end position="354"/>
    </location>
</feature>
<dbReference type="GO" id="GO:0000183">
    <property type="term" value="P:rDNA heterochromatin formation"/>
    <property type="evidence" value="ECO:0007669"/>
    <property type="project" value="EnsemblFungi"/>
</dbReference>
<feature type="compositionally biased region" description="Polar residues" evidence="1">
    <location>
        <begin position="265"/>
        <end position="274"/>
    </location>
</feature>
<dbReference type="HOGENOM" id="CLU_004459_0_0_1"/>
<feature type="compositionally biased region" description="Low complexity" evidence="1">
    <location>
        <begin position="910"/>
        <end position="927"/>
    </location>
</feature>
<feature type="region of interest" description="Disordered" evidence="1">
    <location>
        <begin position="262"/>
        <end position="282"/>
    </location>
</feature>
<name>G8BXI6_TETPH</name>
<gene>
    <name evidence="3" type="primary">TPHA0I01080</name>
    <name evidence="3" type="ordered locus">TPHA_0I01080</name>
</gene>
<feature type="region of interest" description="Disordered" evidence="1">
    <location>
        <begin position="429"/>
        <end position="453"/>
    </location>
</feature>
<evidence type="ECO:0000256" key="1">
    <source>
        <dbReference type="SAM" id="MobiDB-lite"/>
    </source>
</evidence>
<reference evidence="3 4" key="1">
    <citation type="journal article" date="2011" name="Proc. Natl. Acad. Sci. U.S.A.">
        <title>Evolutionary erosion of yeast sex chromosomes by mating-type switching accidents.</title>
        <authorList>
            <person name="Gordon J.L."/>
            <person name="Armisen D."/>
            <person name="Proux-Wera E."/>
            <person name="Oheigeartaigh S.S."/>
            <person name="Byrne K.P."/>
            <person name="Wolfe K.H."/>
        </authorList>
    </citation>
    <scope>NUCLEOTIDE SEQUENCE [LARGE SCALE GENOMIC DNA]</scope>
    <source>
        <strain evidence="4">ATCC 24235 / CBS 4417 / NBRC 1672 / NRRL Y-8282 / UCD 70-5</strain>
    </source>
</reference>
<dbReference type="Pfam" id="PF10407">
    <property type="entry name" value="Cytokin_check_N"/>
    <property type="match status" value="1"/>
</dbReference>
<protein>
    <recommendedName>
        <fullName evidence="2">Nucleolar protein Dnt1-like N-terminal domain-containing protein</fullName>
    </recommendedName>
</protein>
<dbReference type="PANTHER" id="PTHR28196:SF1">
    <property type="entry name" value="NUCLEOLAR PROTEIN NET1-RELATED"/>
    <property type="match status" value="1"/>
</dbReference>
<feature type="compositionally biased region" description="Basic and acidic residues" evidence="1">
    <location>
        <begin position="388"/>
        <end position="405"/>
    </location>
</feature>
<evidence type="ECO:0000313" key="4">
    <source>
        <dbReference type="Proteomes" id="UP000005666"/>
    </source>
</evidence>
<dbReference type="AlphaFoldDB" id="G8BXI6"/>
<dbReference type="EMBL" id="HE612864">
    <property type="protein sequence ID" value="CCE64614.1"/>
    <property type="molecule type" value="Genomic_DNA"/>
</dbReference>
<dbReference type="RefSeq" id="XP_003687048.1">
    <property type="nucleotide sequence ID" value="XM_003687000.1"/>
</dbReference>